<evidence type="ECO:0008006" key="3">
    <source>
        <dbReference type="Google" id="ProtNLM"/>
    </source>
</evidence>
<keyword evidence="2" id="KW-1185">Reference proteome</keyword>
<organism evidence="1 2">
    <name type="scientific">Tilletia caries</name>
    <name type="common">wheat bunt fungus</name>
    <dbReference type="NCBI Taxonomy" id="13290"/>
    <lineage>
        <taxon>Eukaryota</taxon>
        <taxon>Fungi</taxon>
        <taxon>Dikarya</taxon>
        <taxon>Basidiomycota</taxon>
        <taxon>Ustilaginomycotina</taxon>
        <taxon>Exobasidiomycetes</taxon>
        <taxon>Tilletiales</taxon>
        <taxon>Tilletiaceae</taxon>
        <taxon>Tilletia</taxon>
    </lineage>
</organism>
<accession>A0ABN7J1H5</accession>
<evidence type="ECO:0000313" key="1">
    <source>
        <dbReference type="EMBL" id="CAD6937578.1"/>
    </source>
</evidence>
<comment type="caution">
    <text evidence="1">The sequence shown here is derived from an EMBL/GenBank/DDBJ whole genome shotgun (WGS) entry which is preliminary data.</text>
</comment>
<dbReference type="Proteomes" id="UP000836402">
    <property type="component" value="Unassembled WGS sequence"/>
</dbReference>
<gene>
    <name evidence="1" type="ORF">JKIAZH3_G5582</name>
</gene>
<proteinExistence type="predicted"/>
<protein>
    <recommendedName>
        <fullName evidence="3">F-box domain-containing protein</fullName>
    </recommendedName>
</protein>
<reference evidence="1" key="1">
    <citation type="submission" date="2020-10" db="EMBL/GenBank/DDBJ databases">
        <authorList>
            <person name="Sedaghatjoo S."/>
        </authorList>
    </citation>
    <scope>NUCLEOTIDE SEQUENCE</scope>
    <source>
        <strain evidence="1">AZH3</strain>
    </source>
</reference>
<dbReference type="EMBL" id="CAJHJG010004019">
    <property type="protein sequence ID" value="CAD6937578.1"/>
    <property type="molecule type" value="Genomic_DNA"/>
</dbReference>
<name>A0ABN7J1H5_9BASI</name>
<evidence type="ECO:0000313" key="2">
    <source>
        <dbReference type="Proteomes" id="UP000836402"/>
    </source>
</evidence>
<sequence length="341" mass="38368">MSLNNENKLDAEAVDIFLNRHAGLERLSLERYYGSEDWLLPAHQTFSALHDLELGEGISFPAETNFQFVRRHSRLRRLAIMRNLKANDRFELLKSLLSTCTDTYKHLPAIENVLLEKLMSALVRDGARPLRASVRAIKPTPSGSSSNCDPLPDLNMLAWSGVRPEDVEDLTFLNVILRAPDFDRQDLRIFQLFACGLLPNLTELHFLLRGEEGDFPTLTELLHQLIPSTSIRVLCITVPDRRVAEEVPIMMLTRHLFPLRFELLSWRQGAQACDYFRFVADYSETQNSASPRAPQLGKLGRLQAIPERVVLTQVGSDGVWSQKTGIGGGSNPVTVLDHSGV</sequence>